<organism evidence="1 2">
    <name type="scientific">Zarconia navalis LEGE 11467</name>
    <dbReference type="NCBI Taxonomy" id="1828826"/>
    <lineage>
        <taxon>Bacteria</taxon>
        <taxon>Bacillati</taxon>
        <taxon>Cyanobacteriota</taxon>
        <taxon>Cyanophyceae</taxon>
        <taxon>Oscillatoriophycideae</taxon>
        <taxon>Oscillatoriales</taxon>
        <taxon>Oscillatoriales incertae sedis</taxon>
        <taxon>Zarconia</taxon>
        <taxon>Zarconia navalis</taxon>
    </lineage>
</organism>
<comment type="caution">
    <text evidence="1">The sequence shown here is derived from an EMBL/GenBank/DDBJ whole genome shotgun (WGS) entry which is preliminary data.</text>
</comment>
<dbReference type="Pfam" id="PF00300">
    <property type="entry name" value="His_Phos_1"/>
    <property type="match status" value="1"/>
</dbReference>
<protein>
    <submittedName>
        <fullName evidence="1">Histidine phosphatase family protein</fullName>
    </submittedName>
</protein>
<gene>
    <name evidence="1" type="ORF">IQ235_08550</name>
</gene>
<proteinExistence type="predicted"/>
<name>A0A928VV60_9CYAN</name>
<dbReference type="SUPFAM" id="SSF53254">
    <property type="entry name" value="Phosphoglycerate mutase-like"/>
    <property type="match status" value="1"/>
</dbReference>
<dbReference type="EMBL" id="JADEXN010000122">
    <property type="protein sequence ID" value="MBE9040827.1"/>
    <property type="molecule type" value="Genomic_DNA"/>
</dbReference>
<dbReference type="AlphaFoldDB" id="A0A928VV60"/>
<dbReference type="RefSeq" id="WP_264321064.1">
    <property type="nucleotide sequence ID" value="NZ_JADEXN010000122.1"/>
</dbReference>
<dbReference type="Proteomes" id="UP000621799">
    <property type="component" value="Unassembled WGS sequence"/>
</dbReference>
<dbReference type="InterPro" id="IPR013078">
    <property type="entry name" value="His_Pase_superF_clade-1"/>
</dbReference>
<dbReference type="InterPro" id="IPR051710">
    <property type="entry name" value="Phosphatase_SH3-domain"/>
</dbReference>
<reference evidence="1" key="1">
    <citation type="submission" date="2020-10" db="EMBL/GenBank/DDBJ databases">
        <authorList>
            <person name="Castelo-Branco R."/>
            <person name="Eusebio N."/>
            <person name="Adriana R."/>
            <person name="Vieira A."/>
            <person name="Brugerolle De Fraissinette N."/>
            <person name="Rezende De Castro R."/>
            <person name="Schneider M.P."/>
            <person name="Vasconcelos V."/>
            <person name="Leao P.N."/>
        </authorList>
    </citation>
    <scope>NUCLEOTIDE SEQUENCE</scope>
    <source>
        <strain evidence="1">LEGE 11467</strain>
    </source>
</reference>
<evidence type="ECO:0000313" key="1">
    <source>
        <dbReference type="EMBL" id="MBE9040827.1"/>
    </source>
</evidence>
<keyword evidence="2" id="KW-1185">Reference proteome</keyword>
<dbReference type="PANTHER" id="PTHR16469">
    <property type="entry name" value="UBIQUITIN-ASSOCIATED AND SH3 DOMAIN-CONTAINING BA-RELATED"/>
    <property type="match status" value="1"/>
</dbReference>
<accession>A0A928VV60</accession>
<dbReference type="Gene3D" id="3.40.50.1240">
    <property type="entry name" value="Phosphoglycerate mutase-like"/>
    <property type="match status" value="1"/>
</dbReference>
<dbReference type="SMART" id="SM00855">
    <property type="entry name" value="PGAM"/>
    <property type="match status" value="1"/>
</dbReference>
<dbReference type="InterPro" id="IPR029033">
    <property type="entry name" value="His_PPase_superfam"/>
</dbReference>
<evidence type="ECO:0000313" key="2">
    <source>
        <dbReference type="Proteomes" id="UP000621799"/>
    </source>
</evidence>
<dbReference type="CDD" id="cd07067">
    <property type="entry name" value="HP_PGM_like"/>
    <property type="match status" value="1"/>
</dbReference>
<dbReference type="PANTHER" id="PTHR16469:SF51">
    <property type="entry name" value="TRANSCRIPTION FACTOR TAU 55 KDA SUBUNIT"/>
    <property type="match status" value="1"/>
</dbReference>
<sequence length="212" mass="24125">MAQTIWIARHGNRIDFVRPEWFDTAERPYDPHLSPDGEIQARELGDRLQGEGITHIFASPFLRTVQTANYVADILDLPIKLEWGLCEWLNPGWMKEMPETLPPETLKKQFSRIDLSYRSVVQPQYPETDKLCQQRTAKTARLLVENYSTDLLWIGHGASVVGAAIGLLGESREIKASLCCLVKLAHRNSRWAMELNGDTSHLSQSETIVRLN</sequence>